<comment type="similarity">
    <text evidence="1">Belongs to the N(4)/N(6)-methyltransferase family.</text>
</comment>
<organism evidence="10 11">
    <name type="scientific">Pseudomonas aeruginosa</name>
    <dbReference type="NCBI Taxonomy" id="287"/>
    <lineage>
        <taxon>Bacteria</taxon>
        <taxon>Pseudomonadati</taxon>
        <taxon>Pseudomonadota</taxon>
        <taxon>Gammaproteobacteria</taxon>
        <taxon>Pseudomonadales</taxon>
        <taxon>Pseudomonadaceae</taxon>
        <taxon>Pseudomonas</taxon>
    </lineage>
</organism>
<dbReference type="GO" id="GO:0003677">
    <property type="term" value="F:DNA binding"/>
    <property type="evidence" value="ECO:0007669"/>
    <property type="project" value="InterPro"/>
</dbReference>
<feature type="domain" description="N6 adenine-specific DNA methyltransferase N-terminal" evidence="9">
    <location>
        <begin position="9"/>
        <end position="149"/>
    </location>
</feature>
<evidence type="ECO:0000259" key="9">
    <source>
        <dbReference type="Pfam" id="PF12161"/>
    </source>
</evidence>
<keyword evidence="6" id="KW-0680">Restriction system</keyword>
<dbReference type="InterPro" id="IPR002052">
    <property type="entry name" value="DNA_methylase_N6_adenine_CS"/>
</dbReference>
<evidence type="ECO:0000256" key="7">
    <source>
        <dbReference type="ARBA" id="ARBA00047942"/>
    </source>
</evidence>
<dbReference type="InterPro" id="IPR022749">
    <property type="entry name" value="D12N6_MeTrfase_N"/>
</dbReference>
<dbReference type="EMBL" id="CVVU01000055">
    <property type="protein sequence ID" value="CRO26394.1"/>
    <property type="molecule type" value="Genomic_DNA"/>
</dbReference>
<comment type="caution">
    <text evidence="10">The sequence shown here is derived from an EMBL/GenBank/DDBJ whole genome shotgun (WGS) entry which is preliminary data.</text>
</comment>
<sequence>MNHAVHNKLVSFIWSIADDCLRDVYVRGKYRDVILPMVVLRRLDALLEPSKTKVMEELAFQQGEMGLTELDESALQAASGYVFYNISKWTLSQLHKTATNNQQILLANFEEYLDGFSSNVKDIIRRFNLKAQVRHMASKDVLLEVLEKFTSPYINLTPKDIEDPEGNRLPALSNLGMGYVFEELIRKFNEENNEEAGEHFTPREVIELMTHLVFDPIKDRLPTVMTIYDPACGSGGMLTESQNFIEEKYPAQGIQRDIHLYGKEINDETYAICKSDMMIKGNDPAHIRPGSTLSVDEFAGSRFDFMLSNPPYGKSWASEQKFIKEDGEVIDPRFKVRLKDYWGHEEVQDATPRSSDGQLLFLMEMVSKMKAPGETGIGSRIASVHNGSSLFTGDAGGGESNIRRHIIENDLLEAIIQLPNNLFYNTGITTYIWLLSSNKPAQRRGKVQLIDASLLHRKLRKNLGNKNCEFAPEHIELITRTYLELASIDRPAGGDGIAARVFDNRDFGYHKVSIERPDRRKAQFSAERIETLRFDKALREPMQWIYQQWGEAVYLDETLARQQKAILAWCEEQGLELNAKQRKKLLSLETWAKQSLLVTVANYLMQAIGTAEFDDFNLFSKMVDKVLKQLGKEAGIRLGASERNQLLNALSWYDENAAKVIRKVEKFDRGQLAALLQRLGCSEAELPDFGYYPHGKPGEFITFEPSSDLRDSESIPLADSIHRFFKAEVQPHVEEAWINLESVKIGYEISFNKYFYKHQPLRSMEEVAREIVALERQAEGLIAAVLGIDVAAMQGF</sequence>
<protein>
    <recommendedName>
        <fullName evidence="2">site-specific DNA-methyltransferase (adenine-specific)</fullName>
        <ecNumber evidence="2">2.1.1.72</ecNumber>
    </recommendedName>
</protein>
<comment type="catalytic activity">
    <reaction evidence="7">
        <text>a 2'-deoxyadenosine in DNA + S-adenosyl-L-methionine = an N(6)-methyl-2'-deoxyadenosine in DNA + S-adenosyl-L-homocysteine + H(+)</text>
        <dbReference type="Rhea" id="RHEA:15197"/>
        <dbReference type="Rhea" id="RHEA-COMP:12418"/>
        <dbReference type="Rhea" id="RHEA-COMP:12419"/>
        <dbReference type="ChEBI" id="CHEBI:15378"/>
        <dbReference type="ChEBI" id="CHEBI:57856"/>
        <dbReference type="ChEBI" id="CHEBI:59789"/>
        <dbReference type="ChEBI" id="CHEBI:90615"/>
        <dbReference type="ChEBI" id="CHEBI:90616"/>
        <dbReference type="EC" id="2.1.1.72"/>
    </reaction>
</comment>
<evidence type="ECO:0000259" key="8">
    <source>
        <dbReference type="Pfam" id="PF02384"/>
    </source>
</evidence>
<dbReference type="PROSITE" id="PS00092">
    <property type="entry name" value="N6_MTASE"/>
    <property type="match status" value="1"/>
</dbReference>
<dbReference type="GO" id="GO:0032259">
    <property type="term" value="P:methylation"/>
    <property type="evidence" value="ECO:0007669"/>
    <property type="project" value="UniProtKB-KW"/>
</dbReference>
<dbReference type="Pfam" id="PF02384">
    <property type="entry name" value="N6_Mtase"/>
    <property type="match status" value="1"/>
</dbReference>
<feature type="domain" description="DNA methylase adenine-specific" evidence="8">
    <location>
        <begin position="177"/>
        <end position="485"/>
    </location>
</feature>
<dbReference type="CDD" id="cd02440">
    <property type="entry name" value="AdoMet_MTases"/>
    <property type="match status" value="1"/>
</dbReference>
<dbReference type="Proteomes" id="UP000045039">
    <property type="component" value="Unassembled WGS sequence"/>
</dbReference>
<dbReference type="InterPro" id="IPR029063">
    <property type="entry name" value="SAM-dependent_MTases_sf"/>
</dbReference>
<reference evidence="11" key="1">
    <citation type="submission" date="2015-06" db="EMBL/GenBank/DDBJ databases">
        <authorList>
            <person name="Radhakrishnan Rajesh"/>
            <person name="Underwood Anthony"/>
            <person name="Al-Shahib Ali"/>
        </authorList>
    </citation>
    <scope>NUCLEOTIDE SEQUENCE [LARGE SCALE GENOMIC DNA]</scope>
    <source>
        <strain evidence="11">P19_London_7_VIM_2_05_10</strain>
    </source>
</reference>
<evidence type="ECO:0000313" key="11">
    <source>
        <dbReference type="Proteomes" id="UP000045039"/>
    </source>
</evidence>
<keyword evidence="5" id="KW-0949">S-adenosyl-L-methionine</keyword>
<dbReference type="Pfam" id="PF12161">
    <property type="entry name" value="HsdM_N"/>
    <property type="match status" value="1"/>
</dbReference>
<dbReference type="PRINTS" id="PR00507">
    <property type="entry name" value="N12N6MTFRASE"/>
</dbReference>
<proteinExistence type="inferred from homology"/>
<dbReference type="PANTHER" id="PTHR42933:SF3">
    <property type="entry name" value="TYPE I RESTRICTION ENZYME MJAVIII METHYLASE SUBUNIT"/>
    <property type="match status" value="1"/>
</dbReference>
<dbReference type="GO" id="GO:0009007">
    <property type="term" value="F:site-specific DNA-methyltransferase (adenine-specific) activity"/>
    <property type="evidence" value="ECO:0007669"/>
    <property type="project" value="UniProtKB-EC"/>
</dbReference>
<evidence type="ECO:0000256" key="4">
    <source>
        <dbReference type="ARBA" id="ARBA00022679"/>
    </source>
</evidence>
<dbReference type="AlphaFoldDB" id="A0A9P1R2R5"/>
<dbReference type="Gene3D" id="3.40.50.150">
    <property type="entry name" value="Vaccinia Virus protein VP39"/>
    <property type="match status" value="1"/>
</dbReference>
<gene>
    <name evidence="10" type="ORF">PAERUG_P19_London_7_VIM_2_05_10_01200</name>
</gene>
<dbReference type="SUPFAM" id="SSF53335">
    <property type="entry name" value="S-adenosyl-L-methionine-dependent methyltransferases"/>
    <property type="match status" value="1"/>
</dbReference>
<dbReference type="GO" id="GO:0009307">
    <property type="term" value="P:DNA restriction-modification system"/>
    <property type="evidence" value="ECO:0007669"/>
    <property type="project" value="UniProtKB-KW"/>
</dbReference>
<evidence type="ECO:0000256" key="6">
    <source>
        <dbReference type="ARBA" id="ARBA00022747"/>
    </source>
</evidence>
<dbReference type="EC" id="2.1.1.72" evidence="2"/>
<evidence type="ECO:0000256" key="2">
    <source>
        <dbReference type="ARBA" id="ARBA00011900"/>
    </source>
</evidence>
<evidence type="ECO:0000313" key="10">
    <source>
        <dbReference type="EMBL" id="CRO26394.1"/>
    </source>
</evidence>
<dbReference type="RefSeq" id="WP_025297869.1">
    <property type="nucleotide sequence ID" value="NZ_CAADQL010000265.1"/>
</dbReference>
<dbReference type="GO" id="GO:0008170">
    <property type="term" value="F:N-methyltransferase activity"/>
    <property type="evidence" value="ECO:0007669"/>
    <property type="project" value="InterPro"/>
</dbReference>
<dbReference type="PANTHER" id="PTHR42933">
    <property type="entry name" value="SLR6095 PROTEIN"/>
    <property type="match status" value="1"/>
</dbReference>
<evidence type="ECO:0000256" key="1">
    <source>
        <dbReference type="ARBA" id="ARBA00006594"/>
    </source>
</evidence>
<evidence type="ECO:0000256" key="3">
    <source>
        <dbReference type="ARBA" id="ARBA00022603"/>
    </source>
</evidence>
<accession>A0A9P1R2R5</accession>
<dbReference type="InterPro" id="IPR003356">
    <property type="entry name" value="DNA_methylase_A-5"/>
</dbReference>
<name>A0A9P1R2R5_PSEAI</name>
<evidence type="ECO:0000256" key="5">
    <source>
        <dbReference type="ARBA" id="ARBA00022691"/>
    </source>
</evidence>
<keyword evidence="4 10" id="KW-0808">Transferase</keyword>
<keyword evidence="3 10" id="KW-0489">Methyltransferase</keyword>
<dbReference type="InterPro" id="IPR051537">
    <property type="entry name" value="DNA_Adenine_Mtase"/>
</dbReference>